<gene>
    <name evidence="2" type="ORF">LY89DRAFT_692355</name>
</gene>
<name>A0A132B2A1_MOLSC</name>
<dbReference type="RefSeq" id="XP_018060883.1">
    <property type="nucleotide sequence ID" value="XM_018216523.1"/>
</dbReference>
<dbReference type="KEGG" id="psco:LY89DRAFT_692355"/>
<dbReference type="EMBL" id="KQ947445">
    <property type="protein sequence ID" value="KUJ06528.1"/>
    <property type="molecule type" value="Genomic_DNA"/>
</dbReference>
<feature type="compositionally biased region" description="Polar residues" evidence="1">
    <location>
        <begin position="80"/>
        <end position="95"/>
    </location>
</feature>
<feature type="region of interest" description="Disordered" evidence="1">
    <location>
        <begin position="1"/>
        <end position="150"/>
    </location>
</feature>
<dbReference type="InParanoid" id="A0A132B2A1"/>
<feature type="compositionally biased region" description="Polar residues" evidence="1">
    <location>
        <begin position="55"/>
        <end position="68"/>
    </location>
</feature>
<organism evidence="2 3">
    <name type="scientific">Mollisia scopiformis</name>
    <name type="common">Conifer needle endophyte fungus</name>
    <name type="synonym">Phialocephala scopiformis</name>
    <dbReference type="NCBI Taxonomy" id="149040"/>
    <lineage>
        <taxon>Eukaryota</taxon>
        <taxon>Fungi</taxon>
        <taxon>Dikarya</taxon>
        <taxon>Ascomycota</taxon>
        <taxon>Pezizomycotina</taxon>
        <taxon>Leotiomycetes</taxon>
        <taxon>Helotiales</taxon>
        <taxon>Mollisiaceae</taxon>
        <taxon>Mollisia</taxon>
    </lineage>
</organism>
<feature type="compositionally biased region" description="Polar residues" evidence="1">
    <location>
        <begin position="104"/>
        <end position="122"/>
    </location>
</feature>
<accession>A0A132B2A1</accession>
<dbReference type="Proteomes" id="UP000070700">
    <property type="component" value="Unassembled WGS sequence"/>
</dbReference>
<evidence type="ECO:0000313" key="3">
    <source>
        <dbReference type="Proteomes" id="UP000070700"/>
    </source>
</evidence>
<proteinExistence type="predicted"/>
<evidence type="ECO:0000313" key="2">
    <source>
        <dbReference type="EMBL" id="KUJ06528.1"/>
    </source>
</evidence>
<feature type="compositionally biased region" description="Basic and acidic residues" evidence="1">
    <location>
        <begin position="11"/>
        <end position="29"/>
    </location>
</feature>
<dbReference type="GeneID" id="28826249"/>
<feature type="compositionally biased region" description="Pro residues" evidence="1">
    <location>
        <begin position="134"/>
        <end position="150"/>
    </location>
</feature>
<feature type="compositionally biased region" description="Basic residues" evidence="1">
    <location>
        <begin position="1"/>
        <end position="10"/>
    </location>
</feature>
<protein>
    <submittedName>
        <fullName evidence="2">Uncharacterized protein</fullName>
    </submittedName>
</protein>
<sequence length="218" mass="24622">MAPWHRKKPSGKQEEQNEGKLFDWRDKKANPGKKTLSAAPKPAYPPVKNDPTEFTPGQATSNTTSTNPFKIFKRERKTETQTAPPRTTINQPQHGDSQRLFINGQPSTSSAAPITINRTQVQILKRGEKIPDIPRAPCPGPVPEIPALPPIPKERVRRMIPPLNNPSLERVQRLQRLGGIPEVPTQDGELKSRVMEWLEKVEDDGEEVDELREEIERL</sequence>
<reference evidence="2 3" key="1">
    <citation type="submission" date="2015-10" db="EMBL/GenBank/DDBJ databases">
        <title>Full genome of DAOMC 229536 Phialocephala scopiformis, a fungal endophyte of spruce producing the potent anti-insectan compound rugulosin.</title>
        <authorList>
            <consortium name="DOE Joint Genome Institute"/>
            <person name="Walker A.K."/>
            <person name="Frasz S.L."/>
            <person name="Seifert K.A."/>
            <person name="Miller J.D."/>
            <person name="Mondo S.J."/>
            <person name="Labutti K."/>
            <person name="Lipzen A."/>
            <person name="Dockter R."/>
            <person name="Kennedy M."/>
            <person name="Grigoriev I.V."/>
            <person name="Spatafora J.W."/>
        </authorList>
    </citation>
    <scope>NUCLEOTIDE SEQUENCE [LARGE SCALE GENOMIC DNA]</scope>
    <source>
        <strain evidence="2 3">CBS 120377</strain>
    </source>
</reference>
<keyword evidence="3" id="KW-1185">Reference proteome</keyword>
<evidence type="ECO:0000256" key="1">
    <source>
        <dbReference type="SAM" id="MobiDB-lite"/>
    </source>
</evidence>
<dbReference type="AlphaFoldDB" id="A0A132B2A1"/>